<proteinExistence type="inferred from homology"/>
<feature type="binding site" evidence="5">
    <location>
        <position position="33"/>
    </location>
    <ligand>
        <name>NAD(+)</name>
        <dbReference type="ChEBI" id="CHEBI:57540"/>
    </ligand>
</feature>
<dbReference type="Gene3D" id="3.30.360.10">
    <property type="entry name" value="Dihydrodipicolinate Reductase, domain 2"/>
    <property type="match status" value="1"/>
</dbReference>
<dbReference type="Pfam" id="PF02800">
    <property type="entry name" value="Gp_dh_C"/>
    <property type="match status" value="1"/>
</dbReference>
<evidence type="ECO:0000259" key="8">
    <source>
        <dbReference type="SMART" id="SM00846"/>
    </source>
</evidence>
<dbReference type="SUPFAM" id="SSF55347">
    <property type="entry name" value="Glyceraldehyde-3-phosphate dehydrogenase-like, C-terminal domain"/>
    <property type="match status" value="1"/>
</dbReference>
<dbReference type="InterPro" id="IPR020828">
    <property type="entry name" value="GlycerAld_3-P_DH_NAD(P)-bd"/>
</dbReference>
<evidence type="ECO:0000256" key="2">
    <source>
        <dbReference type="ARBA" id="ARBA00023002"/>
    </source>
</evidence>
<protein>
    <submittedName>
        <fullName evidence="9">Type I glyceraldehyde-3-phosphate dehydrogenase</fullName>
    </submittedName>
</protein>
<accession>A0A1F5AZ20</accession>
<name>A0A1F5AZ20_9BACT</name>
<dbReference type="Pfam" id="PF00044">
    <property type="entry name" value="Gp_dh_N"/>
    <property type="match status" value="1"/>
</dbReference>
<feature type="binding site" evidence="5">
    <location>
        <begin position="11"/>
        <end position="12"/>
    </location>
    <ligand>
        <name>NAD(+)</name>
        <dbReference type="ChEBI" id="CHEBI:57540"/>
    </ligand>
</feature>
<comment type="similarity">
    <text evidence="1 7">Belongs to the glyceraldehyde-3-phosphate dehydrogenase family.</text>
</comment>
<feature type="active site" description="Nucleophile" evidence="3">
    <location>
        <position position="153"/>
    </location>
</feature>
<dbReference type="Gene3D" id="3.40.50.720">
    <property type="entry name" value="NAD(P)-binding Rossmann-like Domain"/>
    <property type="match status" value="1"/>
</dbReference>
<evidence type="ECO:0000256" key="4">
    <source>
        <dbReference type="PIRSR" id="PIRSR000149-2"/>
    </source>
</evidence>
<dbReference type="InterPro" id="IPR020829">
    <property type="entry name" value="GlycerAld_3-P_DH_cat"/>
</dbReference>
<dbReference type="GO" id="GO:0016620">
    <property type="term" value="F:oxidoreductase activity, acting on the aldehyde or oxo group of donors, NAD or NADP as acceptor"/>
    <property type="evidence" value="ECO:0007669"/>
    <property type="project" value="InterPro"/>
</dbReference>
<dbReference type="PIRSF" id="PIRSF000149">
    <property type="entry name" value="GAP_DH"/>
    <property type="match status" value="1"/>
</dbReference>
<dbReference type="FunFam" id="3.30.360.10:FF:000002">
    <property type="entry name" value="Glyceraldehyde-3-phosphate dehydrogenase"/>
    <property type="match status" value="1"/>
</dbReference>
<dbReference type="GO" id="GO:0051287">
    <property type="term" value="F:NAD binding"/>
    <property type="evidence" value="ECO:0007669"/>
    <property type="project" value="InterPro"/>
</dbReference>
<reference evidence="9 10" key="1">
    <citation type="journal article" date="2016" name="Nat. Commun.">
        <title>Thousands of microbial genomes shed light on interconnected biogeochemical processes in an aquifer system.</title>
        <authorList>
            <person name="Anantharaman K."/>
            <person name="Brown C.T."/>
            <person name="Hug L.A."/>
            <person name="Sharon I."/>
            <person name="Castelle C.J."/>
            <person name="Probst A.J."/>
            <person name="Thomas B.C."/>
            <person name="Singh A."/>
            <person name="Wilkins M.J."/>
            <person name="Karaoz U."/>
            <person name="Brodie E.L."/>
            <person name="Williams K.H."/>
            <person name="Hubbard S.S."/>
            <person name="Banfield J.F."/>
        </authorList>
    </citation>
    <scope>NUCLEOTIDE SEQUENCE [LARGE SCALE GENOMIC DNA]</scope>
</reference>
<dbReference type="EMBL" id="MEYI01000033">
    <property type="protein sequence ID" value="OGD23645.1"/>
    <property type="molecule type" value="Genomic_DNA"/>
</dbReference>
<feature type="binding site" evidence="4">
    <location>
        <begin position="212"/>
        <end position="213"/>
    </location>
    <ligand>
        <name>D-glyceraldehyde 3-phosphate</name>
        <dbReference type="ChEBI" id="CHEBI:59776"/>
    </ligand>
</feature>
<organism evidence="9 10">
    <name type="scientific">Candidatus Azambacteria bacterium RBG_16_47_10</name>
    <dbReference type="NCBI Taxonomy" id="1797292"/>
    <lineage>
        <taxon>Bacteria</taxon>
        <taxon>Candidatus Azamiibacteriota</taxon>
    </lineage>
</organism>
<evidence type="ECO:0000256" key="3">
    <source>
        <dbReference type="PIRSR" id="PIRSR000149-1"/>
    </source>
</evidence>
<dbReference type="CDD" id="cd05214">
    <property type="entry name" value="GAPDH_I_N"/>
    <property type="match status" value="1"/>
</dbReference>
<dbReference type="Proteomes" id="UP000176639">
    <property type="component" value="Unassembled WGS sequence"/>
</dbReference>
<evidence type="ECO:0000256" key="1">
    <source>
        <dbReference type="ARBA" id="ARBA00007406"/>
    </source>
</evidence>
<dbReference type="CDD" id="cd18126">
    <property type="entry name" value="GAPDH_I_C"/>
    <property type="match status" value="1"/>
</dbReference>
<feature type="binding site" evidence="4">
    <location>
        <begin position="152"/>
        <end position="154"/>
    </location>
    <ligand>
        <name>D-glyceraldehyde 3-phosphate</name>
        <dbReference type="ChEBI" id="CHEBI:59776"/>
    </ligand>
</feature>
<keyword evidence="2" id="KW-0560">Oxidoreductase</keyword>
<comment type="caution">
    <text evidence="9">The sequence shown here is derived from an EMBL/GenBank/DDBJ whole genome shotgun (WGS) entry which is preliminary data.</text>
</comment>
<dbReference type="PRINTS" id="PR00078">
    <property type="entry name" value="G3PDHDRGNASE"/>
</dbReference>
<feature type="binding site" evidence="5">
    <location>
        <position position="119"/>
    </location>
    <ligand>
        <name>NAD(+)</name>
        <dbReference type="ChEBI" id="CHEBI:57540"/>
    </ligand>
</feature>
<dbReference type="SMART" id="SM00846">
    <property type="entry name" value="Gp_dh_N"/>
    <property type="match status" value="1"/>
</dbReference>
<feature type="binding site" evidence="4">
    <location>
        <position position="183"/>
    </location>
    <ligand>
        <name>D-glyceraldehyde 3-phosphate</name>
        <dbReference type="ChEBI" id="CHEBI:59776"/>
    </ligand>
</feature>
<dbReference type="FunFam" id="3.40.50.720:FF:000001">
    <property type="entry name" value="Glyceraldehyde-3-phosphate dehydrogenase"/>
    <property type="match status" value="1"/>
</dbReference>
<feature type="site" description="Activates thiol group during catalysis" evidence="6">
    <location>
        <position position="180"/>
    </location>
</feature>
<feature type="domain" description="Glyceraldehyde 3-phosphate dehydrogenase NAD(P) binding" evidence="8">
    <location>
        <begin position="2"/>
        <end position="153"/>
    </location>
</feature>
<evidence type="ECO:0000256" key="5">
    <source>
        <dbReference type="PIRSR" id="PIRSR000149-3"/>
    </source>
</evidence>
<sequence length="339" mass="36336">MAKVAINGFGRIGRIFLRVAFSRPEIEVVAINDLGDLENLAYLLRHDSVYRGWDHDVSVRDGKLVIDGKEILFIQEKDAAKLPWGDLGIDVVVESTGFYETFEKSKVHLAAGAKRVVISAPAKDDECADAKTILMGINEEALSDVIVSSNGSCTTNSVHPVIQTLNETVGVKKAMLITVHAYTATQKLVDGPDKGDWRRGRAAAQNISPSTTGAAIAVTRAVKDLKGKFDGIAVRVPVVSGSLSTVTFLAGRPTTVAEINDALTKAAESDRWKGVFATTTDPLVSSDIIGISYASIVDLALTKVIDGDLVSIGAWYDNEMGYTHMLVEHVIKAAALAQK</sequence>
<evidence type="ECO:0000313" key="9">
    <source>
        <dbReference type="EMBL" id="OGD23645.1"/>
    </source>
</evidence>
<keyword evidence="5" id="KW-0547">Nucleotide-binding</keyword>
<gene>
    <name evidence="9" type="ORF">A2Z10_03375</name>
</gene>
<dbReference type="PANTHER" id="PTHR43148">
    <property type="entry name" value="GLYCERALDEHYDE-3-PHOSPHATE DEHYDROGENASE 2"/>
    <property type="match status" value="1"/>
</dbReference>
<feature type="binding site" evidence="5">
    <location>
        <position position="318"/>
    </location>
    <ligand>
        <name>NAD(+)</name>
        <dbReference type="ChEBI" id="CHEBI:57540"/>
    </ligand>
</feature>
<evidence type="ECO:0000313" key="10">
    <source>
        <dbReference type="Proteomes" id="UP000176639"/>
    </source>
</evidence>
<keyword evidence="5" id="KW-0520">NAD</keyword>
<dbReference type="InterPro" id="IPR020831">
    <property type="entry name" value="GlycerAld/Erythrose_P_DH"/>
</dbReference>
<dbReference type="AlphaFoldDB" id="A0A1F5AZ20"/>
<dbReference type="InterPro" id="IPR036291">
    <property type="entry name" value="NAD(P)-bd_dom_sf"/>
</dbReference>
<evidence type="ECO:0000256" key="6">
    <source>
        <dbReference type="PIRSR" id="PIRSR000149-4"/>
    </source>
</evidence>
<evidence type="ECO:0000256" key="7">
    <source>
        <dbReference type="RuleBase" id="RU000397"/>
    </source>
</evidence>
<feature type="binding site" evidence="4">
    <location>
        <position position="235"/>
    </location>
    <ligand>
        <name>D-glyceraldehyde 3-phosphate</name>
        <dbReference type="ChEBI" id="CHEBI:59776"/>
    </ligand>
</feature>
<dbReference type="SUPFAM" id="SSF51735">
    <property type="entry name" value="NAD(P)-binding Rossmann-fold domains"/>
    <property type="match status" value="1"/>
</dbReference>